<proteinExistence type="predicted"/>
<dbReference type="Pfam" id="PF07963">
    <property type="entry name" value="N_methyl"/>
    <property type="match status" value="1"/>
</dbReference>
<evidence type="ECO:0008006" key="4">
    <source>
        <dbReference type="Google" id="ProtNLM"/>
    </source>
</evidence>
<sequence>MLSRNRGFSLLELITVTAIISIFVVLIIEMDLAVRHRVNSNEAYLTLLAEGRDFMNMLEQDLKSGAKFSDESISLSYGQCYIDLEIPVPDRSTGVISGPESNRIVYYIPGDNPERLVRMVLNSGGSTEPYLQKVVLQHLKSIDILKTPVKEDPLFDFVIHLEKRIPDYPLVSVKLHNKVKVYI</sequence>
<keyword evidence="1" id="KW-0472">Membrane</keyword>
<gene>
    <name evidence="2" type="ORF">A2161_16485</name>
</gene>
<reference evidence="2 3" key="1">
    <citation type="journal article" date="2016" name="Nat. Commun.">
        <title>Thousands of microbial genomes shed light on interconnected biogeochemical processes in an aquifer system.</title>
        <authorList>
            <person name="Anantharaman K."/>
            <person name="Brown C.T."/>
            <person name="Hug L.A."/>
            <person name="Sharon I."/>
            <person name="Castelle C.J."/>
            <person name="Probst A.J."/>
            <person name="Thomas B.C."/>
            <person name="Singh A."/>
            <person name="Wilkins M.J."/>
            <person name="Karaoz U."/>
            <person name="Brodie E.L."/>
            <person name="Williams K.H."/>
            <person name="Hubbard S.S."/>
            <person name="Banfield J.F."/>
        </authorList>
    </citation>
    <scope>NUCLEOTIDE SEQUENCE [LARGE SCALE GENOMIC DNA]</scope>
</reference>
<accession>A0A1F7RXT4</accession>
<dbReference type="NCBIfam" id="TIGR02532">
    <property type="entry name" value="IV_pilin_GFxxxE"/>
    <property type="match status" value="1"/>
</dbReference>
<name>A0A1F7RXT4_9BACT</name>
<evidence type="ECO:0000313" key="3">
    <source>
        <dbReference type="Proteomes" id="UP000179266"/>
    </source>
</evidence>
<dbReference type="PROSITE" id="PS00409">
    <property type="entry name" value="PROKAR_NTER_METHYL"/>
    <property type="match status" value="1"/>
</dbReference>
<dbReference type="InterPro" id="IPR012902">
    <property type="entry name" value="N_methyl_site"/>
</dbReference>
<keyword evidence="1" id="KW-1133">Transmembrane helix</keyword>
<evidence type="ECO:0000256" key="1">
    <source>
        <dbReference type="SAM" id="Phobius"/>
    </source>
</evidence>
<feature type="transmembrane region" description="Helical" evidence="1">
    <location>
        <begin position="6"/>
        <end position="28"/>
    </location>
</feature>
<organism evidence="2 3">
    <name type="scientific">Candidatus Schekmanbacteria bacterium RBG_13_48_7</name>
    <dbReference type="NCBI Taxonomy" id="1817878"/>
    <lineage>
        <taxon>Bacteria</taxon>
        <taxon>Candidatus Schekmaniibacteriota</taxon>
    </lineage>
</organism>
<keyword evidence="1" id="KW-0812">Transmembrane</keyword>
<evidence type="ECO:0000313" key="2">
    <source>
        <dbReference type="EMBL" id="OGL45878.1"/>
    </source>
</evidence>
<dbReference type="AlphaFoldDB" id="A0A1F7RXT4"/>
<protein>
    <recommendedName>
        <fullName evidence="4">Type II secretion system protein J</fullName>
    </recommendedName>
</protein>
<comment type="caution">
    <text evidence="2">The sequence shown here is derived from an EMBL/GenBank/DDBJ whole genome shotgun (WGS) entry which is preliminary data.</text>
</comment>
<dbReference type="EMBL" id="MGDD01000157">
    <property type="protein sequence ID" value="OGL45878.1"/>
    <property type="molecule type" value="Genomic_DNA"/>
</dbReference>
<dbReference type="Proteomes" id="UP000179266">
    <property type="component" value="Unassembled WGS sequence"/>
</dbReference>